<organism evidence="1 2">
    <name type="scientific">Kingdonia uniflora</name>
    <dbReference type="NCBI Taxonomy" id="39325"/>
    <lineage>
        <taxon>Eukaryota</taxon>
        <taxon>Viridiplantae</taxon>
        <taxon>Streptophyta</taxon>
        <taxon>Embryophyta</taxon>
        <taxon>Tracheophyta</taxon>
        <taxon>Spermatophyta</taxon>
        <taxon>Magnoliopsida</taxon>
        <taxon>Ranunculales</taxon>
        <taxon>Circaeasteraceae</taxon>
        <taxon>Kingdonia</taxon>
    </lineage>
</organism>
<name>A0A7J7PCI8_9MAGN</name>
<dbReference type="AlphaFoldDB" id="A0A7J7PCI8"/>
<evidence type="ECO:0000313" key="1">
    <source>
        <dbReference type="EMBL" id="KAF6177139.1"/>
    </source>
</evidence>
<dbReference type="Proteomes" id="UP000541444">
    <property type="component" value="Unassembled WGS sequence"/>
</dbReference>
<protein>
    <submittedName>
        <fullName evidence="1">Uncharacterized protein</fullName>
    </submittedName>
</protein>
<dbReference type="EMBL" id="JACGCM010000002">
    <property type="protein sequence ID" value="KAF6177139.1"/>
    <property type="molecule type" value="Genomic_DNA"/>
</dbReference>
<gene>
    <name evidence="1" type="ORF">GIB67_025476</name>
</gene>
<proteinExistence type="predicted"/>
<comment type="caution">
    <text evidence="1">The sequence shown here is derived from an EMBL/GenBank/DDBJ whole genome shotgun (WGS) entry which is preliminary data.</text>
</comment>
<accession>A0A7J7PCI8</accession>
<keyword evidence="2" id="KW-1185">Reference proteome</keyword>
<reference evidence="1 2" key="1">
    <citation type="journal article" date="2020" name="IScience">
        <title>Genome Sequencing of the Endangered Kingdonia uniflora (Circaeasteraceae, Ranunculales) Reveals Potential Mechanisms of Evolutionary Specialization.</title>
        <authorList>
            <person name="Sun Y."/>
            <person name="Deng T."/>
            <person name="Zhang A."/>
            <person name="Moore M.J."/>
            <person name="Landis J.B."/>
            <person name="Lin N."/>
            <person name="Zhang H."/>
            <person name="Zhang X."/>
            <person name="Huang J."/>
            <person name="Zhang X."/>
            <person name="Sun H."/>
            <person name="Wang H."/>
        </authorList>
    </citation>
    <scope>NUCLEOTIDE SEQUENCE [LARGE SCALE GENOMIC DNA]</scope>
    <source>
        <strain evidence="1">TB1705</strain>
        <tissue evidence="1">Leaf</tissue>
    </source>
</reference>
<evidence type="ECO:0000313" key="2">
    <source>
        <dbReference type="Proteomes" id="UP000541444"/>
    </source>
</evidence>
<sequence length="289" mass="32041">MGESSNVKELEIAKDIPLAMVIPKTGASSSKHRYTFHLKPREVTMAYSGQIWLGMQLPFRRLVKEVLNFWEVAPCEMNGNFYEMMKEIEGPNSQTWINLRDYIDVLINSDEEWLNSVVRKLGIRRMRQKMTDSLLRNVPVTLKPSKKRGGEGMEKVKLARKASKQASTQADKGKGKVFPESLRETFQGKFDDECETNVRLKEFIKDLGYDPETLKCLLRANDPVADNAIVASMGVRVGDGAETPLVDIVAADTAIERVVGVVGSNPSTEGTGGIGAEELKGGDDVATLF</sequence>